<dbReference type="EMBL" id="QYBC01000013">
    <property type="protein sequence ID" value="RYB03647.1"/>
    <property type="molecule type" value="Genomic_DNA"/>
</dbReference>
<dbReference type="GO" id="GO:0032259">
    <property type="term" value="P:methylation"/>
    <property type="evidence" value="ECO:0007669"/>
    <property type="project" value="UniProtKB-KW"/>
</dbReference>
<dbReference type="OrthoDB" id="9933078at2"/>
<dbReference type="RefSeq" id="WP_129220215.1">
    <property type="nucleotide sequence ID" value="NZ_QYBC01000013.1"/>
</dbReference>
<dbReference type="PANTHER" id="PTHR37477">
    <property type="entry name" value="COBALT-PRECORRIN-5A HYDROLASE"/>
    <property type="match status" value="1"/>
</dbReference>
<dbReference type="PANTHER" id="PTHR37477:SF1">
    <property type="entry name" value="COBALT-PRECORRIN-5A HYDROLASE"/>
    <property type="match status" value="1"/>
</dbReference>
<accession>A0A4Q2RE83</accession>
<comment type="caution">
    <text evidence="2">The sequence shown here is derived from an EMBL/GenBank/DDBJ whole genome shotgun (WGS) entry which is preliminary data.</text>
</comment>
<proteinExistence type="predicted"/>
<dbReference type="GO" id="GO:0008168">
    <property type="term" value="F:methyltransferase activity"/>
    <property type="evidence" value="ECO:0007669"/>
    <property type="project" value="UniProtKB-KW"/>
</dbReference>
<feature type="domain" description="CobE/GbiG C-terminal" evidence="1">
    <location>
        <begin position="26"/>
        <end position="146"/>
    </location>
</feature>
<dbReference type="GO" id="GO:0009236">
    <property type="term" value="P:cobalamin biosynthetic process"/>
    <property type="evidence" value="ECO:0007669"/>
    <property type="project" value="InterPro"/>
</dbReference>
<dbReference type="InterPro" id="IPR036518">
    <property type="entry name" value="CobE/GbiG_C_sf"/>
</dbReference>
<keyword evidence="2" id="KW-0489">Methyltransferase</keyword>
<dbReference type="SUPFAM" id="SSF159664">
    <property type="entry name" value="CobE/GbiG C-terminal domain-like"/>
    <property type="match status" value="1"/>
</dbReference>
<keyword evidence="2" id="KW-0808">Transferase</keyword>
<evidence type="ECO:0000313" key="2">
    <source>
        <dbReference type="EMBL" id="RYB03647.1"/>
    </source>
</evidence>
<dbReference type="InterPro" id="IPR052553">
    <property type="entry name" value="CbiG_hydrolase"/>
</dbReference>
<dbReference type="Gene3D" id="3.30.420.180">
    <property type="entry name" value="CobE/GbiG C-terminal domain"/>
    <property type="match status" value="1"/>
</dbReference>
<gene>
    <name evidence="2" type="ORF">D3272_15995</name>
</gene>
<dbReference type="Pfam" id="PF01890">
    <property type="entry name" value="CbiG_C"/>
    <property type="match status" value="1"/>
</dbReference>
<protein>
    <submittedName>
        <fullName evidence="2">Precorrin methylase</fullName>
    </submittedName>
</protein>
<organism evidence="2 3">
    <name type="scientific">Lichenibacterium ramalinae</name>
    <dbReference type="NCBI Taxonomy" id="2316527"/>
    <lineage>
        <taxon>Bacteria</taxon>
        <taxon>Pseudomonadati</taxon>
        <taxon>Pseudomonadota</taxon>
        <taxon>Alphaproteobacteria</taxon>
        <taxon>Hyphomicrobiales</taxon>
        <taxon>Lichenihabitantaceae</taxon>
        <taxon>Lichenibacterium</taxon>
    </lineage>
</organism>
<dbReference type="AlphaFoldDB" id="A0A4Q2RE83"/>
<evidence type="ECO:0000313" key="3">
    <source>
        <dbReference type="Proteomes" id="UP000289411"/>
    </source>
</evidence>
<dbReference type="InterPro" id="IPR002750">
    <property type="entry name" value="CobE/GbiG_C"/>
</dbReference>
<keyword evidence="3" id="KW-1185">Reference proteome</keyword>
<reference evidence="2 3" key="2">
    <citation type="submission" date="2019-02" db="EMBL/GenBank/DDBJ databases">
        <title>'Lichenibacterium ramalinii' gen. nov. sp. nov., 'Lichenibacterium minor' gen. nov. sp. nov.</title>
        <authorList>
            <person name="Pankratov T."/>
        </authorList>
    </citation>
    <scope>NUCLEOTIDE SEQUENCE [LARGE SCALE GENOMIC DNA]</scope>
    <source>
        <strain evidence="2 3">RmlP001</strain>
    </source>
</reference>
<sequence length="151" mass="15217">MSGDARHPAGAALLPPVSEGRRPFRLAIGLGFRKAATPEALVALVHHALSRLPPDLAGAPAVLATIAEKDRPALREAAARLGLAVAILPKASLRDPDDRITVASAAARACLGIPSVAEASALAAAGAGARLAVARIASDTATCAIAFREEP</sequence>
<reference evidence="2 3" key="1">
    <citation type="submission" date="2018-09" db="EMBL/GenBank/DDBJ databases">
        <authorList>
            <person name="Grouzdev D.S."/>
            <person name="Krutkina M.S."/>
        </authorList>
    </citation>
    <scope>NUCLEOTIDE SEQUENCE [LARGE SCALE GENOMIC DNA]</scope>
    <source>
        <strain evidence="2 3">RmlP001</strain>
    </source>
</reference>
<dbReference type="Proteomes" id="UP000289411">
    <property type="component" value="Unassembled WGS sequence"/>
</dbReference>
<evidence type="ECO:0000259" key="1">
    <source>
        <dbReference type="Pfam" id="PF01890"/>
    </source>
</evidence>
<name>A0A4Q2RE83_9HYPH</name>